<dbReference type="PANTHER" id="PTHR43744:SF9">
    <property type="entry name" value="POLYGALACTURONAN_RHAMNOGALACTURONAN TRANSPORT SYSTEM PERMEASE PROTEIN YTCP"/>
    <property type="match status" value="1"/>
</dbReference>
<name>A0A9D0YY54_9FIRM</name>
<dbReference type="PROSITE" id="PS50928">
    <property type="entry name" value="ABC_TM1"/>
    <property type="match status" value="1"/>
</dbReference>
<feature type="transmembrane region" description="Helical" evidence="7">
    <location>
        <begin position="280"/>
        <end position="297"/>
    </location>
</feature>
<feature type="transmembrane region" description="Helical" evidence="7">
    <location>
        <begin position="91"/>
        <end position="114"/>
    </location>
</feature>
<comment type="similarity">
    <text evidence="7">Belongs to the binding-protein-dependent transport system permease family.</text>
</comment>
<evidence type="ECO:0000256" key="7">
    <source>
        <dbReference type="RuleBase" id="RU363032"/>
    </source>
</evidence>
<evidence type="ECO:0000256" key="1">
    <source>
        <dbReference type="ARBA" id="ARBA00004651"/>
    </source>
</evidence>
<dbReference type="Gene3D" id="1.10.3720.10">
    <property type="entry name" value="MetI-like"/>
    <property type="match status" value="1"/>
</dbReference>
<keyword evidence="4 7" id="KW-0812">Transmembrane</keyword>
<accession>A0A9D0YY54</accession>
<sequence length="312" mass="34801">MAQTGTASVRRQKRSGDYIRRTRGERIADVILNIVMVLLLCFFLYPLLNMISISLSDEFAVLRADVTFYPIGFNPQAYELILQSEDLWRSIFNSTFVAVVGCVCSLVGLSLAAYPLAFANFYGKKLYNVLILFTMWFQGGIIPLFLTMQSLGLYNSLWSLILNLMLSAYNVVIVRSYFSGLPISIVESARIDGANDFRILFRLIIPLSKPVLATVALWIIVGHWNDYLNPLMFLADREKYTLQLILKELVLNAESSIHNISVAQSGSTAGAAALGQQTRNAVLVVAMIPMVILYPFVQRYFVGGVTLGAVKE</sequence>
<dbReference type="Pfam" id="PF00528">
    <property type="entry name" value="BPD_transp_1"/>
    <property type="match status" value="1"/>
</dbReference>
<dbReference type="CDD" id="cd06261">
    <property type="entry name" value="TM_PBP2"/>
    <property type="match status" value="1"/>
</dbReference>
<dbReference type="Proteomes" id="UP000886819">
    <property type="component" value="Unassembled WGS sequence"/>
</dbReference>
<feature type="domain" description="ABC transmembrane type-1" evidence="8">
    <location>
        <begin position="91"/>
        <end position="297"/>
    </location>
</feature>
<evidence type="ECO:0000256" key="5">
    <source>
        <dbReference type="ARBA" id="ARBA00022989"/>
    </source>
</evidence>
<feature type="transmembrane region" description="Helical" evidence="7">
    <location>
        <begin position="158"/>
        <end position="178"/>
    </location>
</feature>
<dbReference type="SUPFAM" id="SSF161098">
    <property type="entry name" value="MetI-like"/>
    <property type="match status" value="1"/>
</dbReference>
<keyword evidence="5 7" id="KW-1133">Transmembrane helix</keyword>
<evidence type="ECO:0000256" key="6">
    <source>
        <dbReference type="ARBA" id="ARBA00023136"/>
    </source>
</evidence>
<feature type="transmembrane region" description="Helical" evidence="7">
    <location>
        <begin position="30"/>
        <end position="48"/>
    </location>
</feature>
<protein>
    <submittedName>
        <fullName evidence="9">Carbohydrate ABC transporter permease</fullName>
    </submittedName>
</protein>
<reference evidence="9" key="1">
    <citation type="submission" date="2020-10" db="EMBL/GenBank/DDBJ databases">
        <authorList>
            <person name="Gilroy R."/>
        </authorList>
    </citation>
    <scope>NUCLEOTIDE SEQUENCE</scope>
    <source>
        <strain evidence="9">ChiHile30-977</strain>
    </source>
</reference>
<dbReference type="PANTHER" id="PTHR43744">
    <property type="entry name" value="ABC TRANSPORTER PERMEASE PROTEIN MG189-RELATED-RELATED"/>
    <property type="match status" value="1"/>
</dbReference>
<keyword evidence="3" id="KW-1003">Cell membrane</keyword>
<evidence type="ECO:0000259" key="8">
    <source>
        <dbReference type="PROSITE" id="PS50928"/>
    </source>
</evidence>
<evidence type="ECO:0000313" key="9">
    <source>
        <dbReference type="EMBL" id="HIQ64088.1"/>
    </source>
</evidence>
<keyword evidence="2 7" id="KW-0813">Transport</keyword>
<evidence type="ECO:0000256" key="4">
    <source>
        <dbReference type="ARBA" id="ARBA00022692"/>
    </source>
</evidence>
<organism evidence="9 10">
    <name type="scientific">Candidatus Avichristensenella intestinipullorum</name>
    <dbReference type="NCBI Taxonomy" id="2840693"/>
    <lineage>
        <taxon>Bacteria</taxon>
        <taxon>Bacillati</taxon>
        <taxon>Bacillota</taxon>
        <taxon>Clostridia</taxon>
        <taxon>Candidatus Avichristensenella</taxon>
    </lineage>
</organism>
<comment type="caution">
    <text evidence="9">The sequence shown here is derived from an EMBL/GenBank/DDBJ whole genome shotgun (WGS) entry which is preliminary data.</text>
</comment>
<proteinExistence type="inferred from homology"/>
<dbReference type="InterPro" id="IPR000515">
    <property type="entry name" value="MetI-like"/>
</dbReference>
<reference evidence="9" key="2">
    <citation type="journal article" date="2021" name="PeerJ">
        <title>Extensive microbial diversity within the chicken gut microbiome revealed by metagenomics and culture.</title>
        <authorList>
            <person name="Gilroy R."/>
            <person name="Ravi A."/>
            <person name="Getino M."/>
            <person name="Pursley I."/>
            <person name="Horton D.L."/>
            <person name="Alikhan N.F."/>
            <person name="Baker D."/>
            <person name="Gharbi K."/>
            <person name="Hall N."/>
            <person name="Watson M."/>
            <person name="Adriaenssens E.M."/>
            <person name="Foster-Nyarko E."/>
            <person name="Jarju S."/>
            <person name="Secka A."/>
            <person name="Antonio M."/>
            <person name="Oren A."/>
            <person name="Chaudhuri R.R."/>
            <person name="La Ragione R."/>
            <person name="Hildebrand F."/>
            <person name="Pallen M.J."/>
        </authorList>
    </citation>
    <scope>NUCLEOTIDE SEQUENCE</scope>
    <source>
        <strain evidence="9">ChiHile30-977</strain>
    </source>
</reference>
<dbReference type="AlphaFoldDB" id="A0A9D0YY54"/>
<gene>
    <name evidence="9" type="ORF">IAA66_11000</name>
</gene>
<dbReference type="InterPro" id="IPR035906">
    <property type="entry name" value="MetI-like_sf"/>
</dbReference>
<feature type="transmembrane region" description="Helical" evidence="7">
    <location>
        <begin position="199"/>
        <end position="221"/>
    </location>
</feature>
<dbReference type="EMBL" id="DVFI01000151">
    <property type="protein sequence ID" value="HIQ64088.1"/>
    <property type="molecule type" value="Genomic_DNA"/>
</dbReference>
<evidence type="ECO:0000313" key="10">
    <source>
        <dbReference type="Proteomes" id="UP000886819"/>
    </source>
</evidence>
<comment type="subcellular location">
    <subcellularLocation>
        <location evidence="1 7">Cell membrane</location>
        <topology evidence="1 7">Multi-pass membrane protein</topology>
    </subcellularLocation>
</comment>
<evidence type="ECO:0000256" key="2">
    <source>
        <dbReference type="ARBA" id="ARBA00022448"/>
    </source>
</evidence>
<dbReference type="GO" id="GO:0005886">
    <property type="term" value="C:plasma membrane"/>
    <property type="evidence" value="ECO:0007669"/>
    <property type="project" value="UniProtKB-SubCell"/>
</dbReference>
<dbReference type="GO" id="GO:0055085">
    <property type="term" value="P:transmembrane transport"/>
    <property type="evidence" value="ECO:0007669"/>
    <property type="project" value="InterPro"/>
</dbReference>
<feature type="transmembrane region" description="Helical" evidence="7">
    <location>
        <begin position="126"/>
        <end position="146"/>
    </location>
</feature>
<keyword evidence="6 7" id="KW-0472">Membrane</keyword>
<evidence type="ECO:0000256" key="3">
    <source>
        <dbReference type="ARBA" id="ARBA00022475"/>
    </source>
</evidence>